<proteinExistence type="predicted"/>
<evidence type="ECO:0000313" key="1">
    <source>
        <dbReference type="EMBL" id="KAE9972907.1"/>
    </source>
</evidence>
<dbReference type="EMBL" id="WNWS01000257">
    <property type="protein sequence ID" value="KAE9972907.1"/>
    <property type="molecule type" value="Genomic_DNA"/>
</dbReference>
<accession>A0A8H3UP08</accession>
<organism evidence="1 2">
    <name type="scientific">Venturia inaequalis</name>
    <name type="common">Apple scab fungus</name>
    <dbReference type="NCBI Taxonomy" id="5025"/>
    <lineage>
        <taxon>Eukaryota</taxon>
        <taxon>Fungi</taxon>
        <taxon>Dikarya</taxon>
        <taxon>Ascomycota</taxon>
        <taxon>Pezizomycotina</taxon>
        <taxon>Dothideomycetes</taxon>
        <taxon>Pleosporomycetidae</taxon>
        <taxon>Venturiales</taxon>
        <taxon>Venturiaceae</taxon>
        <taxon>Venturia</taxon>
    </lineage>
</organism>
<evidence type="ECO:0000313" key="2">
    <source>
        <dbReference type="Proteomes" id="UP000447873"/>
    </source>
</evidence>
<dbReference type="Proteomes" id="UP000447873">
    <property type="component" value="Unassembled WGS sequence"/>
</dbReference>
<gene>
    <name evidence="1" type="ORF">EG328_004715</name>
</gene>
<comment type="caution">
    <text evidence="1">The sequence shown here is derived from an EMBL/GenBank/DDBJ whole genome shotgun (WGS) entry which is preliminary data.</text>
</comment>
<protein>
    <submittedName>
        <fullName evidence="1">Uncharacterized protein</fullName>
    </submittedName>
</protein>
<reference evidence="1 2" key="1">
    <citation type="submission" date="2018-12" db="EMBL/GenBank/DDBJ databases">
        <title>Venturia inaequalis Genome Resource.</title>
        <authorList>
            <person name="Lichtner F.J."/>
        </authorList>
    </citation>
    <scope>NUCLEOTIDE SEQUENCE [LARGE SCALE GENOMIC DNA]</scope>
    <source>
        <strain evidence="1 2">120213</strain>
    </source>
</reference>
<sequence length="162" mass="19185">MPRRKNKNTTKGFTGKKRSRYDTRIIPPTSPLLSLPPEIRQQILVHMFHLLMTTSSFACKNGDETMPILHSELKNIWDILENDDVERDILIIRYFFMRTCLWFKAVFREIEGDVEYVWKNLVGKPFRAFTFKDRVDFAVVCRLSRGEGTVPVEMGLWDRVEW</sequence>
<dbReference type="AlphaFoldDB" id="A0A8H3UP08"/>
<name>A0A8H3UP08_VENIN</name>